<dbReference type="InterPro" id="IPR032524">
    <property type="entry name" value="ABC_tran_C"/>
</dbReference>
<dbReference type="GO" id="GO:0003677">
    <property type="term" value="F:DNA binding"/>
    <property type="evidence" value="ECO:0007669"/>
    <property type="project" value="InterPro"/>
</dbReference>
<evidence type="ECO:0000256" key="4">
    <source>
        <dbReference type="ARBA" id="ARBA00061478"/>
    </source>
</evidence>
<dbReference type="PANTHER" id="PTHR42855:SF1">
    <property type="entry name" value="ABC TRANSPORTER DOMAIN-CONTAINING PROTEIN"/>
    <property type="match status" value="1"/>
</dbReference>
<dbReference type="GO" id="GO:0005524">
    <property type="term" value="F:ATP binding"/>
    <property type="evidence" value="ECO:0007669"/>
    <property type="project" value="UniProtKB-KW"/>
</dbReference>
<evidence type="ECO:0000313" key="6">
    <source>
        <dbReference type="EMBL" id="SCW53931.1"/>
    </source>
</evidence>
<keyword evidence="1" id="KW-0547">Nucleotide-binding</keyword>
<evidence type="ECO:0000259" key="5">
    <source>
        <dbReference type="PROSITE" id="PS50893"/>
    </source>
</evidence>
<evidence type="ECO:0000313" key="7">
    <source>
        <dbReference type="Proteomes" id="UP000199150"/>
    </source>
</evidence>
<proteinExistence type="inferred from homology"/>
<evidence type="ECO:0000256" key="3">
    <source>
        <dbReference type="ARBA" id="ARBA00049360"/>
    </source>
</evidence>
<evidence type="ECO:0000256" key="1">
    <source>
        <dbReference type="ARBA" id="ARBA00022741"/>
    </source>
</evidence>
<name>A0A1G4RBB1_9CAUL</name>
<dbReference type="Pfam" id="PF00005">
    <property type="entry name" value="ABC_tran"/>
    <property type="match status" value="2"/>
</dbReference>
<dbReference type="Pfam" id="PF16326">
    <property type="entry name" value="ABC_tran_CTD"/>
    <property type="match status" value="1"/>
</dbReference>
<dbReference type="SUPFAM" id="SSF52540">
    <property type="entry name" value="P-loop containing nucleoside triphosphate hydrolases"/>
    <property type="match status" value="2"/>
</dbReference>
<sequence length="616" mass="68352">MAPMAKNPSPKAPLLALKDVRLMDGMNPLFDGVDIALERGVRACLVGKNGAGKSTLMRLMSGLIEADSGERIVSNGIRYAFVLQEPEPKGETILDWACSGGAEHYTAEAELYAFEIDPNAPTTSMSGGEKRRAALAKAFAEEPDLLFLDEPTNHLDIFAIETLEDRLRSFRGAALIVSHDRTFLERTTQRCFWLYDRKVMKLDQGYAGFEPWSEQVMKDAEESLSRLQKAIERETKTFYSSITARRTRNEGRAARLAAMRADATARLMQRSKTLEMSIDSGGTSGKLVAELKGVSKAFGERTLLKNFSTRIMRGDRLAIVGPNGAGKSTLVKLLLGQIPADSGEIKLGTNLEVAYLDQGRDALKGEETLWDVLANSGSDQIMVQGTPRHVAAYAKDFLFRENQLRQPVKSLSGGERNRLQLARALAKATNLLVLDEPTNDLDMDTLDLLEDMLADYDGTLILVSHDRDFIDRLATSTLALNGKGAAAETPGGWQDFIRQNPDFFSAISRMESIKIKGEAPSVLFEKPVEVATLSKKPAAKLSYKDQKRLEDLERLMPEWQAEIEKLEEILSDPNLYTRAPKAFEQTTRQLTHTRTSLENGEMEWLELEEKRAALAG</sequence>
<reference evidence="7" key="1">
    <citation type="submission" date="2016-10" db="EMBL/GenBank/DDBJ databases">
        <authorList>
            <person name="Varghese N."/>
            <person name="Submissions S."/>
        </authorList>
    </citation>
    <scope>NUCLEOTIDE SEQUENCE [LARGE SCALE GENOMIC DNA]</scope>
    <source>
        <strain evidence="7">CGMCC 1.3431</strain>
    </source>
</reference>
<dbReference type="PROSITE" id="PS50893">
    <property type="entry name" value="ABC_TRANSPORTER_2"/>
    <property type="match status" value="2"/>
</dbReference>
<evidence type="ECO:0000256" key="2">
    <source>
        <dbReference type="ARBA" id="ARBA00022840"/>
    </source>
</evidence>
<feature type="domain" description="ABC transporter" evidence="5">
    <location>
        <begin position="15"/>
        <end position="229"/>
    </location>
</feature>
<dbReference type="CDD" id="cd03221">
    <property type="entry name" value="ABCF_EF-3"/>
    <property type="match status" value="2"/>
</dbReference>
<comment type="similarity">
    <text evidence="4">Belongs to the ABC transporter superfamily. ABCF family. Uup subfamily.</text>
</comment>
<dbReference type="PROSITE" id="PS00211">
    <property type="entry name" value="ABC_TRANSPORTER_1"/>
    <property type="match status" value="2"/>
</dbReference>
<dbReference type="InterPro" id="IPR003593">
    <property type="entry name" value="AAA+_ATPase"/>
</dbReference>
<dbReference type="InterPro" id="IPR017871">
    <property type="entry name" value="ABC_transporter-like_CS"/>
</dbReference>
<dbReference type="InterPro" id="IPR027417">
    <property type="entry name" value="P-loop_NTPase"/>
</dbReference>
<dbReference type="PANTHER" id="PTHR42855">
    <property type="entry name" value="ABC TRANSPORTER ATP-BINDING SUBUNIT"/>
    <property type="match status" value="1"/>
</dbReference>
<keyword evidence="2 6" id="KW-0067">ATP-binding</keyword>
<dbReference type="InterPro" id="IPR003439">
    <property type="entry name" value="ABC_transporter-like_ATP-bd"/>
</dbReference>
<dbReference type="SMART" id="SM00382">
    <property type="entry name" value="AAA"/>
    <property type="match status" value="2"/>
</dbReference>
<dbReference type="Gene3D" id="1.10.287.380">
    <property type="entry name" value="Valyl-tRNA synthetase, C-terminal domain"/>
    <property type="match status" value="1"/>
</dbReference>
<accession>A0A1G4RBB1</accession>
<dbReference type="InterPro" id="IPR037118">
    <property type="entry name" value="Val-tRNA_synth_C_sf"/>
</dbReference>
<gene>
    <name evidence="6" type="ORF">SAMN02927928_1734</name>
</gene>
<dbReference type="FunFam" id="3.40.50.300:FF:000309">
    <property type="entry name" value="ABC transporter ATP-binding protein"/>
    <property type="match status" value="1"/>
</dbReference>
<keyword evidence="7" id="KW-1185">Reference proteome</keyword>
<dbReference type="GO" id="GO:0016887">
    <property type="term" value="F:ATP hydrolysis activity"/>
    <property type="evidence" value="ECO:0007669"/>
    <property type="project" value="InterPro"/>
</dbReference>
<dbReference type="InterPro" id="IPR051309">
    <property type="entry name" value="ABCF_ATPase"/>
</dbReference>
<feature type="domain" description="ABC transporter" evidence="5">
    <location>
        <begin position="289"/>
        <end position="509"/>
    </location>
</feature>
<dbReference type="EMBL" id="FMTS01000002">
    <property type="protein sequence ID" value="SCW53931.1"/>
    <property type="molecule type" value="Genomic_DNA"/>
</dbReference>
<dbReference type="AlphaFoldDB" id="A0A1G4RBB1"/>
<dbReference type="Gene3D" id="3.40.50.300">
    <property type="entry name" value="P-loop containing nucleotide triphosphate hydrolases"/>
    <property type="match status" value="2"/>
</dbReference>
<dbReference type="Proteomes" id="UP000199150">
    <property type="component" value="Unassembled WGS sequence"/>
</dbReference>
<organism evidence="6 7">
    <name type="scientific">Asticcacaulis taihuensis</name>
    <dbReference type="NCBI Taxonomy" id="260084"/>
    <lineage>
        <taxon>Bacteria</taxon>
        <taxon>Pseudomonadati</taxon>
        <taxon>Pseudomonadota</taxon>
        <taxon>Alphaproteobacteria</taxon>
        <taxon>Caulobacterales</taxon>
        <taxon>Caulobacteraceae</taxon>
        <taxon>Asticcacaulis</taxon>
    </lineage>
</organism>
<comment type="catalytic activity">
    <reaction evidence="3">
        <text>ATP + H2O = ADP + phosphate + H(+)</text>
        <dbReference type="Rhea" id="RHEA:13065"/>
        <dbReference type="ChEBI" id="CHEBI:15377"/>
        <dbReference type="ChEBI" id="CHEBI:15378"/>
        <dbReference type="ChEBI" id="CHEBI:30616"/>
        <dbReference type="ChEBI" id="CHEBI:43474"/>
        <dbReference type="ChEBI" id="CHEBI:456216"/>
    </reaction>
</comment>
<protein>
    <submittedName>
        <fullName evidence="6">ATP-binding cassette, subfamily F, uup</fullName>
    </submittedName>
</protein>
<dbReference type="STRING" id="260084.SAMN02927928_1734"/>